<dbReference type="Proteomes" id="UP000798662">
    <property type="component" value="Chromosome 2"/>
</dbReference>
<accession>A0ACC3C696</accession>
<name>A0ACC3C696_PYRYE</name>
<evidence type="ECO:0000313" key="1">
    <source>
        <dbReference type="EMBL" id="KAK1865511.1"/>
    </source>
</evidence>
<reference evidence="1" key="1">
    <citation type="submission" date="2019-11" db="EMBL/GenBank/DDBJ databases">
        <title>Nori genome reveals adaptations in red seaweeds to the harsh intertidal environment.</title>
        <authorList>
            <person name="Wang D."/>
            <person name="Mao Y."/>
        </authorList>
    </citation>
    <scope>NUCLEOTIDE SEQUENCE</scope>
    <source>
        <tissue evidence="1">Gametophyte</tissue>
    </source>
</reference>
<proteinExistence type="predicted"/>
<gene>
    <name evidence="1" type="ORF">I4F81_008042</name>
</gene>
<dbReference type="EMBL" id="CM020619">
    <property type="protein sequence ID" value="KAK1865511.1"/>
    <property type="molecule type" value="Genomic_DNA"/>
</dbReference>
<evidence type="ECO:0000313" key="2">
    <source>
        <dbReference type="Proteomes" id="UP000798662"/>
    </source>
</evidence>
<organism evidence="1 2">
    <name type="scientific">Pyropia yezoensis</name>
    <name type="common">Susabi-nori</name>
    <name type="synonym">Porphyra yezoensis</name>
    <dbReference type="NCBI Taxonomy" id="2788"/>
    <lineage>
        <taxon>Eukaryota</taxon>
        <taxon>Rhodophyta</taxon>
        <taxon>Bangiophyceae</taxon>
        <taxon>Bangiales</taxon>
        <taxon>Bangiaceae</taxon>
        <taxon>Pyropia</taxon>
    </lineage>
</organism>
<comment type="caution">
    <text evidence="1">The sequence shown here is derived from an EMBL/GenBank/DDBJ whole genome shotgun (WGS) entry which is preliminary data.</text>
</comment>
<sequence length="317" mass="31207">MPTLTPSHALVARDGTRRRGARAARRGSAVTLIALVGRVAAAAELVATRPGGAVDTLVLTTGGALQLWVGTQRVAGVALGGGGAGGRGWVPVGLRDAVASRVTVLLAPAASASAATTAPLRPPAAAVAAVRADLRCTRSSSLLAAALLCGVHARVASRAPRLLAAVVLNVPADRNAAVMRRWPGGVAGGGVGIGRDDALLSDWAWLLASDLHMGATPADAPCCAAAAPDAGAVRRSLGCMAAAAAAASSTAAAADAHAAAARALTADALAVTLALYEEAKLTRAAEPDLPVLGSLAAALAARLGADAYVRYYVADGV</sequence>
<protein>
    <submittedName>
        <fullName evidence="1">Uncharacterized protein</fullName>
    </submittedName>
</protein>
<keyword evidence="2" id="KW-1185">Reference proteome</keyword>